<proteinExistence type="inferred from homology"/>
<dbReference type="UniPathway" id="UPA00094"/>
<comment type="function">
    <text evidence="16">Catalyzes the third of the four reactions of the long-chain fatty acids elongation cycle. This endoplasmic reticulum-bound enzymatic process, allows the addition of two carbons to the chain of long- and very long-chain fatty acids/VLCFAs per cycle. This enzyme catalyzes the dehydration of the 3-hydroxyacyl-CoA intermediate into trans-2,3-enoyl-CoA, within each cycle of fatty acid elongation. Thereby, it participates to the production of VLCFAs of different chain lengths that are involved in multiple biological processes as precursors of membrane lipids and lipid mediators.</text>
</comment>
<dbReference type="InterPro" id="IPR007052">
    <property type="entry name" value="CS_dom"/>
</dbReference>
<dbReference type="GO" id="GO:0102158">
    <property type="term" value="F:very-long-chain (3R)-3-hydroxyacyl-CoA dehydratase activity"/>
    <property type="evidence" value="ECO:0007669"/>
    <property type="project" value="UniProtKB-EC"/>
</dbReference>
<evidence type="ECO:0000256" key="16">
    <source>
        <dbReference type="RuleBase" id="RU363109"/>
    </source>
</evidence>
<feature type="transmembrane region" description="Helical" evidence="16">
    <location>
        <begin position="197"/>
        <end position="217"/>
    </location>
</feature>
<comment type="similarity">
    <text evidence="3 16">Belongs to the very long-chain fatty acids dehydratase HACD family.</text>
</comment>
<dbReference type="PROSITE" id="PS51203">
    <property type="entry name" value="CS"/>
    <property type="match status" value="1"/>
</dbReference>
<dbReference type="FunFam" id="2.60.40.790:FF:000013">
    <property type="entry name" value="Very-long-chain (3R)-3-hydroxyacyl-CoA dehydratase"/>
    <property type="match status" value="1"/>
</dbReference>
<dbReference type="InterPro" id="IPR007482">
    <property type="entry name" value="Tyr_Pase-like_PTPLA"/>
</dbReference>
<keyword evidence="7 16" id="KW-0256">Endoplasmic reticulum</keyword>
<feature type="transmembrane region" description="Helical" evidence="16">
    <location>
        <begin position="156"/>
        <end position="177"/>
    </location>
</feature>
<dbReference type="Proteomes" id="UP000326759">
    <property type="component" value="Unassembled WGS sequence"/>
</dbReference>
<keyword evidence="9 16" id="KW-1133">Transmembrane helix</keyword>
<gene>
    <name evidence="18" type="primary">HACD3</name>
    <name evidence="18" type="ORF">Anas_13940</name>
</gene>
<dbReference type="OrthoDB" id="2157530at2759"/>
<feature type="domain" description="CS" evidence="17">
    <location>
        <begin position="9"/>
        <end position="99"/>
    </location>
</feature>
<dbReference type="Gene3D" id="2.60.40.790">
    <property type="match status" value="1"/>
</dbReference>
<evidence type="ECO:0000256" key="9">
    <source>
        <dbReference type="ARBA" id="ARBA00022989"/>
    </source>
</evidence>
<comment type="subcellular location">
    <subcellularLocation>
        <location evidence="1 16">Endoplasmic reticulum membrane</location>
        <topology evidence="1 16">Multi-pass membrane protein</topology>
    </subcellularLocation>
</comment>
<keyword evidence="8 16" id="KW-0276">Fatty acid metabolism</keyword>
<evidence type="ECO:0000256" key="13">
    <source>
        <dbReference type="ARBA" id="ARBA00023160"/>
    </source>
</evidence>
<evidence type="ECO:0000256" key="3">
    <source>
        <dbReference type="ARBA" id="ARBA00007811"/>
    </source>
</evidence>
<evidence type="ECO:0000256" key="2">
    <source>
        <dbReference type="ARBA" id="ARBA00005194"/>
    </source>
</evidence>
<keyword evidence="14 16" id="KW-0456">Lyase</keyword>
<dbReference type="EC" id="4.2.1.134" evidence="4 16"/>
<feature type="transmembrane region" description="Helical" evidence="16">
    <location>
        <begin position="251"/>
        <end position="269"/>
    </location>
</feature>
<evidence type="ECO:0000313" key="19">
    <source>
        <dbReference type="Proteomes" id="UP000326759"/>
    </source>
</evidence>
<sequence length="320" mass="37993">MHIMEEKLKLSPFVYWAQTEGEVSLRVELRNVKAPQIEIEGDSLHFSAIGVGAKGETNYEFDLNFYLPVDTEKSKYRFSDRQIDFSLHKLEPKFWPRLLLSSQKPAWLKIDFEKWQHEDDLEDEARDIMDDYPGLYEKIQAEELGWASKRESMKKVYLFLYNLWQFVGFLYIVIVILTRYSKSGKDSMEGTYEAVSWMMKLCFMTQFLEIFHPLLGYTKGSVLEPLMQVSGRGIVFFCLIVAEERMQTKPVIFYLFLVWSFIEVIRYPYYLLRVYDIEIGLLTWLRYSIWMPLYPLGIVLEGVVMLRSILTLKKLRNLLY</sequence>
<keyword evidence="11 16" id="KW-0443">Lipid metabolism</keyword>
<comment type="caution">
    <text evidence="16">Lacks conserved residue(s) required for the propagation of feature annotation.</text>
</comment>
<dbReference type="InterPro" id="IPR008978">
    <property type="entry name" value="HSP20-like_chaperone"/>
</dbReference>
<dbReference type="GO" id="GO:0042761">
    <property type="term" value="P:very long-chain fatty acid biosynthetic process"/>
    <property type="evidence" value="ECO:0007669"/>
    <property type="project" value="TreeGrafter"/>
</dbReference>
<organism evidence="18 19">
    <name type="scientific">Armadillidium nasatum</name>
    <dbReference type="NCBI Taxonomy" id="96803"/>
    <lineage>
        <taxon>Eukaryota</taxon>
        <taxon>Metazoa</taxon>
        <taxon>Ecdysozoa</taxon>
        <taxon>Arthropoda</taxon>
        <taxon>Crustacea</taxon>
        <taxon>Multicrustacea</taxon>
        <taxon>Malacostraca</taxon>
        <taxon>Eumalacostraca</taxon>
        <taxon>Peracarida</taxon>
        <taxon>Isopoda</taxon>
        <taxon>Oniscidea</taxon>
        <taxon>Crinocheta</taxon>
        <taxon>Armadillidiidae</taxon>
        <taxon>Armadillidium</taxon>
    </lineage>
</organism>
<comment type="pathway">
    <text evidence="2 16">Lipid metabolism; fatty acid biosynthesis.</text>
</comment>
<evidence type="ECO:0000259" key="17">
    <source>
        <dbReference type="PROSITE" id="PS51203"/>
    </source>
</evidence>
<protein>
    <recommendedName>
        <fullName evidence="4 16">Very-long-chain (3R)-3-hydroxyacyl-CoA dehydratase</fullName>
        <ecNumber evidence="4 16">4.2.1.134</ecNumber>
    </recommendedName>
</protein>
<dbReference type="GO" id="GO:0030497">
    <property type="term" value="P:fatty acid elongation"/>
    <property type="evidence" value="ECO:0007669"/>
    <property type="project" value="TreeGrafter"/>
</dbReference>
<evidence type="ECO:0000256" key="7">
    <source>
        <dbReference type="ARBA" id="ARBA00022824"/>
    </source>
</evidence>
<evidence type="ECO:0000256" key="12">
    <source>
        <dbReference type="ARBA" id="ARBA00023136"/>
    </source>
</evidence>
<keyword evidence="12 16" id="KW-0472">Membrane</keyword>
<dbReference type="Pfam" id="PF04969">
    <property type="entry name" value="CS"/>
    <property type="match status" value="1"/>
</dbReference>
<reference evidence="18 19" key="1">
    <citation type="journal article" date="2019" name="PLoS Biol.">
        <title>Sex chromosomes control vertical transmission of feminizing Wolbachia symbionts in an isopod.</title>
        <authorList>
            <person name="Becking T."/>
            <person name="Chebbi M.A."/>
            <person name="Giraud I."/>
            <person name="Moumen B."/>
            <person name="Laverre T."/>
            <person name="Caubet Y."/>
            <person name="Peccoud J."/>
            <person name="Gilbert C."/>
            <person name="Cordaux R."/>
        </authorList>
    </citation>
    <scope>NUCLEOTIDE SEQUENCE [LARGE SCALE GENOMIC DNA]</scope>
    <source>
        <strain evidence="18">ANa2</strain>
        <tissue evidence="18">Whole body excluding digestive tract and cuticle</tissue>
    </source>
</reference>
<dbReference type="AlphaFoldDB" id="A0A5N5TAG4"/>
<keyword evidence="5 16" id="KW-0444">Lipid biosynthesis</keyword>
<dbReference type="SUPFAM" id="SSF49764">
    <property type="entry name" value="HSP20-like chaperones"/>
    <property type="match status" value="1"/>
</dbReference>
<dbReference type="CDD" id="cd06465">
    <property type="entry name" value="p23_hB-ind1_like"/>
    <property type="match status" value="1"/>
</dbReference>
<comment type="caution">
    <text evidence="18">The sequence shown here is derived from an EMBL/GenBank/DDBJ whole genome shotgun (WGS) entry which is preliminary data.</text>
</comment>
<evidence type="ECO:0000256" key="10">
    <source>
        <dbReference type="ARBA" id="ARBA00023054"/>
    </source>
</evidence>
<keyword evidence="10" id="KW-0175">Coiled coil</keyword>
<dbReference type="GO" id="GO:0005789">
    <property type="term" value="C:endoplasmic reticulum membrane"/>
    <property type="evidence" value="ECO:0007669"/>
    <property type="project" value="UniProtKB-SubCell"/>
</dbReference>
<evidence type="ECO:0000256" key="5">
    <source>
        <dbReference type="ARBA" id="ARBA00022516"/>
    </source>
</evidence>
<accession>A0A5N5TAG4</accession>
<feature type="transmembrane region" description="Helical" evidence="16">
    <location>
        <begin position="289"/>
        <end position="310"/>
    </location>
</feature>
<feature type="non-terminal residue" evidence="18">
    <location>
        <position position="320"/>
    </location>
</feature>
<evidence type="ECO:0000256" key="8">
    <source>
        <dbReference type="ARBA" id="ARBA00022832"/>
    </source>
</evidence>
<comment type="similarity">
    <text evidence="15">Belongs to the p23/wos2 family.</text>
</comment>
<dbReference type="EMBL" id="SEYY01005721">
    <property type="protein sequence ID" value="KAB7503169.1"/>
    <property type="molecule type" value="Genomic_DNA"/>
</dbReference>
<evidence type="ECO:0000256" key="6">
    <source>
        <dbReference type="ARBA" id="ARBA00022692"/>
    </source>
</evidence>
<dbReference type="Pfam" id="PF04387">
    <property type="entry name" value="PTPLA"/>
    <property type="match status" value="1"/>
</dbReference>
<keyword evidence="6 16" id="KW-0812">Transmembrane</keyword>
<dbReference type="GO" id="GO:0030148">
    <property type="term" value="P:sphingolipid biosynthetic process"/>
    <property type="evidence" value="ECO:0007669"/>
    <property type="project" value="TreeGrafter"/>
</dbReference>
<evidence type="ECO:0000256" key="15">
    <source>
        <dbReference type="ARBA" id="ARBA00025733"/>
    </source>
</evidence>
<comment type="catalytic activity">
    <reaction evidence="16">
        <text>a very-long-chain (3R)-3-hydroxyacyl-CoA = a very-long-chain (2E)-enoyl-CoA + H2O</text>
        <dbReference type="Rhea" id="RHEA:45812"/>
        <dbReference type="ChEBI" id="CHEBI:15377"/>
        <dbReference type="ChEBI" id="CHEBI:83728"/>
        <dbReference type="ChEBI" id="CHEBI:85440"/>
        <dbReference type="EC" id="4.2.1.134"/>
    </reaction>
</comment>
<dbReference type="PANTHER" id="PTHR11035">
    <property type="entry name" value="VERY-LONG-CHAIN (3R)-3-HYDROXYACYL-COA DEHYDRATASE"/>
    <property type="match status" value="1"/>
</dbReference>
<evidence type="ECO:0000256" key="1">
    <source>
        <dbReference type="ARBA" id="ARBA00004477"/>
    </source>
</evidence>
<evidence type="ECO:0000256" key="4">
    <source>
        <dbReference type="ARBA" id="ARBA00013122"/>
    </source>
</evidence>
<evidence type="ECO:0000256" key="14">
    <source>
        <dbReference type="ARBA" id="ARBA00023239"/>
    </source>
</evidence>
<dbReference type="PANTHER" id="PTHR11035:SF35">
    <property type="entry name" value="VERY-LONG-CHAIN (3R)-3-HYDROXYACYL-COA DEHYDRATASE"/>
    <property type="match status" value="1"/>
</dbReference>
<evidence type="ECO:0000313" key="18">
    <source>
        <dbReference type="EMBL" id="KAB7503169.1"/>
    </source>
</evidence>
<keyword evidence="19" id="KW-1185">Reference proteome</keyword>
<evidence type="ECO:0000256" key="11">
    <source>
        <dbReference type="ARBA" id="ARBA00023098"/>
    </source>
</evidence>
<keyword evidence="13 16" id="KW-0275">Fatty acid biosynthesis</keyword>
<name>A0A5N5TAG4_9CRUS</name>